<keyword evidence="2" id="KW-1003">Cell membrane</keyword>
<name>A0A7W9KLG4_9PSEU</name>
<feature type="binding site" evidence="9">
    <location>
        <begin position="1109"/>
        <end position="1116"/>
    </location>
    <ligand>
        <name>ATP</name>
        <dbReference type="ChEBI" id="CHEBI:30616"/>
    </ligand>
</feature>
<feature type="transmembrane region" description="Helical" evidence="10">
    <location>
        <begin position="34"/>
        <end position="55"/>
    </location>
</feature>
<dbReference type="GO" id="GO:0003677">
    <property type="term" value="F:DNA binding"/>
    <property type="evidence" value="ECO:0007669"/>
    <property type="project" value="InterPro"/>
</dbReference>
<evidence type="ECO:0000256" key="7">
    <source>
        <dbReference type="ARBA" id="ARBA00022989"/>
    </source>
</evidence>
<keyword evidence="3 10" id="KW-0812">Transmembrane</keyword>
<evidence type="ECO:0000256" key="8">
    <source>
        <dbReference type="ARBA" id="ARBA00023136"/>
    </source>
</evidence>
<evidence type="ECO:0000256" key="6">
    <source>
        <dbReference type="ARBA" id="ARBA00022840"/>
    </source>
</evidence>
<gene>
    <name evidence="12" type="ORF">BJ998_005959</name>
</gene>
<dbReference type="InterPro" id="IPR023837">
    <property type="entry name" value="EccCb-like_Actinobacteria"/>
</dbReference>
<dbReference type="InterPro" id="IPR003593">
    <property type="entry name" value="AAA+_ATPase"/>
</dbReference>
<dbReference type="SMART" id="SM00382">
    <property type="entry name" value="AAA"/>
    <property type="match status" value="3"/>
</dbReference>
<keyword evidence="7 10" id="KW-1133">Transmembrane helix</keyword>
<keyword evidence="5 9" id="KW-0547">Nucleotide-binding</keyword>
<keyword evidence="8 10" id="KW-0472">Membrane</keyword>
<keyword evidence="6 9" id="KW-0067">ATP-binding</keyword>
<dbReference type="EMBL" id="JACHIR010000001">
    <property type="protein sequence ID" value="MBB5894763.1"/>
    <property type="molecule type" value="Genomic_DNA"/>
</dbReference>
<dbReference type="PROSITE" id="PS50901">
    <property type="entry name" value="FTSK"/>
    <property type="match status" value="3"/>
</dbReference>
<organism evidence="12 13">
    <name type="scientific">Kutzneria kofuensis</name>
    <dbReference type="NCBI Taxonomy" id="103725"/>
    <lineage>
        <taxon>Bacteria</taxon>
        <taxon>Bacillati</taxon>
        <taxon>Actinomycetota</taxon>
        <taxon>Actinomycetes</taxon>
        <taxon>Pseudonocardiales</taxon>
        <taxon>Pseudonocardiaceae</taxon>
        <taxon>Kutzneria</taxon>
    </lineage>
</organism>
<dbReference type="RefSeq" id="WP_312890391.1">
    <property type="nucleotide sequence ID" value="NZ_BAAAWY010000019.1"/>
</dbReference>
<feature type="binding site" evidence="9">
    <location>
        <begin position="475"/>
        <end position="482"/>
    </location>
    <ligand>
        <name>ATP</name>
        <dbReference type="ChEBI" id="CHEBI:30616"/>
    </ligand>
</feature>
<dbReference type="GO" id="GO:0005886">
    <property type="term" value="C:plasma membrane"/>
    <property type="evidence" value="ECO:0007669"/>
    <property type="project" value="UniProtKB-SubCell"/>
</dbReference>
<proteinExistence type="predicted"/>
<dbReference type="GO" id="GO:0005524">
    <property type="term" value="F:ATP binding"/>
    <property type="evidence" value="ECO:0007669"/>
    <property type="project" value="UniProtKB-UniRule"/>
</dbReference>
<evidence type="ECO:0000256" key="3">
    <source>
        <dbReference type="ARBA" id="ARBA00022692"/>
    </source>
</evidence>
<comment type="subcellular location">
    <subcellularLocation>
        <location evidence="1">Cell membrane</location>
        <topology evidence="1">Multi-pass membrane protein</topology>
    </subcellularLocation>
</comment>
<dbReference type="Pfam" id="PF01580">
    <property type="entry name" value="FtsK_SpoIIIE"/>
    <property type="match status" value="3"/>
</dbReference>
<dbReference type="InterPro" id="IPR027417">
    <property type="entry name" value="P-loop_NTPase"/>
</dbReference>
<evidence type="ECO:0000256" key="9">
    <source>
        <dbReference type="PROSITE-ProRule" id="PRU00289"/>
    </source>
</evidence>
<evidence type="ECO:0000313" key="13">
    <source>
        <dbReference type="Proteomes" id="UP000585638"/>
    </source>
</evidence>
<dbReference type="NCBIfam" id="TIGR03924">
    <property type="entry name" value="T7SS_EccC_a"/>
    <property type="match status" value="1"/>
</dbReference>
<accession>A0A7W9KLG4</accession>
<feature type="domain" description="FtsK" evidence="11">
    <location>
        <begin position="1092"/>
        <end position="1276"/>
    </location>
</feature>
<keyword evidence="13" id="KW-1185">Reference proteome</keyword>
<dbReference type="InterPro" id="IPR002543">
    <property type="entry name" value="FtsK_dom"/>
</dbReference>
<feature type="domain" description="FtsK" evidence="11">
    <location>
        <begin position="805"/>
        <end position="999"/>
    </location>
</feature>
<sequence length="1308" mass="140898">MSATQTRRAPLEPPSGEIVLQSPPMLPKGSNQGAVQLLFFLPMMLGMGAMSFVYIGRSGGVMTYVFGALFAVSMAGMVIMSLARGGAAKKAQINEERRDYQRYLTGLRGQVREVAERQRIALTAAQPDPADLWAFVERGRLWERRRMDAAFGRVRVGTGPQRLATPLRAPQTVPLEDLDPVSSTALRHFIRAYATVQDLPVAISLRSFARITVTGDRRQVLDLVRAVLAQLAAFHSPTDLRIAFCLPANRIRDWEWAKWLPHNQGSTGDPTGPTRLVADRVGLLADLLGADLGERPPFSKANSPEYQHIVVVLDGGRTSDDSRLTAVGGRHAVTVIDVSGGIPDEPAQDTDLFLHVAGERLGMVVGEDSDRRIALLGRPDRFDHASAEALARQLTPLYQGKPVVSESPMAASFGLPGLLGIGDPRDLDTAVTWRRRTARERLRLPIGVDPDGRPVDLDLKESAEGGMGPHGLVIGATGSGKSELLRTLVIGLAATHSSEQLNLALIDFKGGATFAGMTGLPHTCAVITNLAEDLSMVDRMGDAIKGELVRRQELLKAAGNYASVRDYERARMDGASLDPLPSLLVIIDEFSELLSSQPEFIDLFVMIGRLGRSLGIHLLLASQRLEEGRLRGLDSHLSYRVGLRTFSASESRSVLGVADAHQLPPVPGSGYLRVDTETLIRFKAAFVSGELPPRGVVEAGPTQVRTVLPFTLAPTPIPEVVEAPATPELPGTGETIMGTIVERLQGKGPDAHQIWLPPLGEPPTLDQLMPPLGVDPERGLCPVGWGGNGRLIVPIAIVDKPFEQRRDLLWADLSGAAGNAMVVGAPQSGKSTLLRTLIGVLALTHTPAEAQFFVLDMGGGALRPISGLPHTSGYATRREPERLRRVVAEVTTLLAERELFFAANGIDSINTFRQRRSEFTESTDGREFGDVFLVVDGWATLREEQEQLEQEVIGLAARGLGFGIHVIVSANWWMGVRPQLRDAAGTRFELRLGDPADSSIDRRAAQNVPAGAPGRGLTKDKLHFLTALPRVDGDQRPGSLAAGTTAFVEAVTKAWSRPPAPPVRLLPREVPLTEISGGDGKAVPLGLAEADLKPVHLDFAAEPHFLAFGDVESGKTTLLRTIAKGITERYTPNEAAIIVVDYRRGLLDAVTGPHLLGYAGAENAVTGLVSEAAAAMRTRLPGPEVTVEQLRERSWWTGPELFVLVDDYELVANPGRNPLSPLMDFLPQARDVGLHLIIARASGGASRALFEPLVQRVRELGSPGLVLSGSKEEGILLGDAKPTAQPPGRGQLVRRRARTSLVQVGLSN</sequence>
<dbReference type="PANTHER" id="PTHR22683:SF1">
    <property type="entry name" value="TYPE VII SECRETION SYSTEM PROTEIN ESSC"/>
    <property type="match status" value="1"/>
</dbReference>
<evidence type="ECO:0000259" key="11">
    <source>
        <dbReference type="PROSITE" id="PS50901"/>
    </source>
</evidence>
<dbReference type="Proteomes" id="UP000585638">
    <property type="component" value="Unassembled WGS sequence"/>
</dbReference>
<protein>
    <submittedName>
        <fullName evidence="12">S-DNA-T family DNA segregation ATPase FtsK/SpoIIIE</fullName>
    </submittedName>
</protein>
<evidence type="ECO:0000256" key="1">
    <source>
        <dbReference type="ARBA" id="ARBA00004651"/>
    </source>
</evidence>
<dbReference type="NCBIfam" id="TIGR03925">
    <property type="entry name" value="T7SS_EccC_b"/>
    <property type="match status" value="1"/>
</dbReference>
<dbReference type="SUPFAM" id="SSF52540">
    <property type="entry name" value="P-loop containing nucleoside triphosphate hydrolases"/>
    <property type="match status" value="3"/>
</dbReference>
<reference evidence="12 13" key="1">
    <citation type="submission" date="2020-08" db="EMBL/GenBank/DDBJ databases">
        <title>Sequencing the genomes of 1000 actinobacteria strains.</title>
        <authorList>
            <person name="Klenk H.-P."/>
        </authorList>
    </citation>
    <scope>NUCLEOTIDE SEQUENCE [LARGE SCALE GENOMIC DNA]</scope>
    <source>
        <strain evidence="12 13">DSM 43851</strain>
    </source>
</reference>
<evidence type="ECO:0000256" key="10">
    <source>
        <dbReference type="SAM" id="Phobius"/>
    </source>
</evidence>
<dbReference type="Gene3D" id="3.40.50.300">
    <property type="entry name" value="P-loop containing nucleotide triphosphate hydrolases"/>
    <property type="match status" value="3"/>
</dbReference>
<evidence type="ECO:0000256" key="4">
    <source>
        <dbReference type="ARBA" id="ARBA00022737"/>
    </source>
</evidence>
<dbReference type="InterPro" id="IPR050206">
    <property type="entry name" value="FtsK/SpoIIIE/SftA"/>
</dbReference>
<evidence type="ECO:0000313" key="12">
    <source>
        <dbReference type="EMBL" id="MBB5894763.1"/>
    </source>
</evidence>
<feature type="transmembrane region" description="Helical" evidence="10">
    <location>
        <begin position="62"/>
        <end position="83"/>
    </location>
</feature>
<comment type="caution">
    <text evidence="12">The sequence shown here is derived from an EMBL/GenBank/DDBJ whole genome shotgun (WGS) entry which is preliminary data.</text>
</comment>
<evidence type="ECO:0000256" key="2">
    <source>
        <dbReference type="ARBA" id="ARBA00022475"/>
    </source>
</evidence>
<keyword evidence="4" id="KW-0677">Repeat</keyword>
<evidence type="ECO:0000256" key="5">
    <source>
        <dbReference type="ARBA" id="ARBA00022741"/>
    </source>
</evidence>
<dbReference type="InterPro" id="IPR023836">
    <property type="entry name" value="EccCa-like_Actinobacteria"/>
</dbReference>
<feature type="binding site" evidence="9">
    <location>
        <begin position="824"/>
        <end position="831"/>
    </location>
    <ligand>
        <name>ATP</name>
        <dbReference type="ChEBI" id="CHEBI:30616"/>
    </ligand>
</feature>
<dbReference type="PANTHER" id="PTHR22683">
    <property type="entry name" value="SPORULATION PROTEIN RELATED"/>
    <property type="match status" value="1"/>
</dbReference>
<feature type="domain" description="FtsK" evidence="11">
    <location>
        <begin position="452"/>
        <end position="652"/>
    </location>
</feature>